<dbReference type="Gene3D" id="3.90.1140.10">
    <property type="entry name" value="Cyclic phosphodiesterase"/>
    <property type="match status" value="1"/>
</dbReference>
<dbReference type="NCBIfam" id="TIGR02258">
    <property type="entry name" value="2_5_ligase"/>
    <property type="match status" value="1"/>
</dbReference>
<dbReference type="InterPro" id="IPR009097">
    <property type="entry name" value="Cyclic_Pdiesterase"/>
</dbReference>
<dbReference type="HAMAP" id="MF_01940">
    <property type="entry name" value="RNA_CPDase"/>
    <property type="match status" value="1"/>
</dbReference>
<dbReference type="AlphaFoldDB" id="A0A382PMG0"/>
<organism evidence="2">
    <name type="scientific">marine metagenome</name>
    <dbReference type="NCBI Taxonomy" id="408172"/>
    <lineage>
        <taxon>unclassified sequences</taxon>
        <taxon>metagenomes</taxon>
        <taxon>ecological metagenomes</taxon>
    </lineage>
</organism>
<dbReference type="SUPFAM" id="SSF55144">
    <property type="entry name" value="LigT-like"/>
    <property type="match status" value="1"/>
</dbReference>
<reference evidence="2" key="1">
    <citation type="submission" date="2018-05" db="EMBL/GenBank/DDBJ databases">
        <authorList>
            <person name="Lanie J.A."/>
            <person name="Ng W.-L."/>
            <person name="Kazmierczak K.M."/>
            <person name="Andrzejewski T.M."/>
            <person name="Davidsen T.M."/>
            <person name="Wayne K.J."/>
            <person name="Tettelin H."/>
            <person name="Glass J.I."/>
            <person name="Rusch D."/>
            <person name="Podicherti R."/>
            <person name="Tsui H.-C.T."/>
            <person name="Winkler M.E."/>
        </authorList>
    </citation>
    <scope>NUCLEOTIDE SEQUENCE</scope>
</reference>
<dbReference type="GO" id="GO:0004113">
    <property type="term" value="F:2',3'-cyclic-nucleotide 3'-phosphodiesterase activity"/>
    <property type="evidence" value="ECO:0007669"/>
    <property type="project" value="InterPro"/>
</dbReference>
<evidence type="ECO:0000313" key="2">
    <source>
        <dbReference type="EMBL" id="SVC74579.1"/>
    </source>
</evidence>
<evidence type="ECO:0000256" key="1">
    <source>
        <dbReference type="ARBA" id="ARBA00022801"/>
    </source>
</evidence>
<proteinExistence type="inferred from homology"/>
<accession>A0A382PMG0</accession>
<sequence>MRYNRIFVAIKLSNNALGQIHLISNYLDNRIIRKVKSNNLHMTLCFLGNVNSCQIELLQLQLITKLKKCLPFVLSLSEIGVFPHSDNTKIVWLGVKGEIGKLHHLQSEVGKVIDGLNLPVRNDGFTPHITLGRVKCGNNVKQDEVFSCNIKVIEKIVSASPSFEIKSVAIFNSVSSKNGHQYKEINSIYLKPQTC</sequence>
<dbReference type="PANTHER" id="PTHR35561">
    <property type="entry name" value="RNA 2',3'-CYCLIC PHOSPHODIESTERASE"/>
    <property type="match status" value="1"/>
</dbReference>
<dbReference type="GO" id="GO:0008664">
    <property type="term" value="F:RNA 2',3'-cyclic 3'-phosphodiesterase activity"/>
    <property type="evidence" value="ECO:0007669"/>
    <property type="project" value="InterPro"/>
</dbReference>
<dbReference type="PANTHER" id="PTHR35561:SF1">
    <property type="entry name" value="RNA 2',3'-CYCLIC PHOSPHODIESTERASE"/>
    <property type="match status" value="1"/>
</dbReference>
<dbReference type="Pfam" id="PF13563">
    <property type="entry name" value="2_5_RNA_ligase2"/>
    <property type="match status" value="1"/>
</dbReference>
<keyword evidence="1" id="KW-0378">Hydrolase</keyword>
<gene>
    <name evidence="2" type="ORF">METZ01_LOCUS327433</name>
</gene>
<dbReference type="EMBL" id="UINC01108463">
    <property type="protein sequence ID" value="SVC74579.1"/>
    <property type="molecule type" value="Genomic_DNA"/>
</dbReference>
<evidence type="ECO:0008006" key="3">
    <source>
        <dbReference type="Google" id="ProtNLM"/>
    </source>
</evidence>
<name>A0A382PMG0_9ZZZZ</name>
<dbReference type="InterPro" id="IPR004175">
    <property type="entry name" value="RNA_CPDase"/>
</dbReference>
<protein>
    <recommendedName>
        <fullName evidence="3">Phosphoesterase HXTX domain-containing protein</fullName>
    </recommendedName>
</protein>